<dbReference type="eggNOG" id="COG1656">
    <property type="taxonomic scope" value="Bacteria"/>
</dbReference>
<protein>
    <recommendedName>
        <fullName evidence="2">DUF4178 domain-containing protein</fullName>
    </recommendedName>
</protein>
<dbReference type="OrthoDB" id="228033at2"/>
<dbReference type="InterPro" id="IPR025235">
    <property type="entry name" value="DUF4178"/>
</dbReference>
<evidence type="ECO:0000259" key="2">
    <source>
        <dbReference type="Pfam" id="PF13785"/>
    </source>
</evidence>
<sequence>MTETRFGQRPTAKSVKAFQCPNCGGPIELRAVGITVTAVCRQCSSIIDAANPDLRVIQAARQAACSTSIEIGSRGELYGVVWEVIGYTRKSVRGTIYAWDEYLLFNPWEGFRFLSQSNGHWTFFKRQNSAIDGIGRRNSLTLSGHTYTVFNKDYVVVESVKGEFYWRVKIGDESYAADYIRPPYMLSSEATTDEINISLGMYVDKAVLKKAFPEARLPSASGVGACQPPPYHDKAGKIVQMGLLAACAAIVLHIAMGIALPSQTMVDITGQPIVVKPSPPNALPVSGAMWGAPNETSVGQTEGQTLKSEPFVLPRNGNIRIDTSTWIYNGWADFDLTLVNDKTSVSFPIKQSVSYYHGVDDGESWSEGKNKARTWVSNVPAGTYHLLIESESDQFTKDGQLPFNLTLRRGVNEMSNLWIALFLIAIYPAIVLFRRWSFESQRWSNSDYTPGGDRNEGNI</sequence>
<dbReference type="Pfam" id="PF13785">
    <property type="entry name" value="DUF4178"/>
    <property type="match status" value="1"/>
</dbReference>
<name>V4R719_9CAUL</name>
<feature type="transmembrane region" description="Helical" evidence="1">
    <location>
        <begin position="238"/>
        <end position="260"/>
    </location>
</feature>
<proteinExistence type="predicted"/>
<dbReference type="AlphaFoldDB" id="V4R719"/>
<evidence type="ECO:0000313" key="3">
    <source>
        <dbReference type="EMBL" id="ESQ87253.1"/>
    </source>
</evidence>
<dbReference type="PATRIC" id="fig|1121022.4.peg.3524"/>
<accession>V4R719</accession>
<dbReference type="STRING" id="1121022.GCA_000376105_04211"/>
<gene>
    <name evidence="3" type="ORF">ABENE_17270</name>
</gene>
<feature type="transmembrane region" description="Helical" evidence="1">
    <location>
        <begin position="417"/>
        <end position="436"/>
    </location>
</feature>
<keyword evidence="4" id="KW-1185">Reference proteome</keyword>
<dbReference type="EMBL" id="AWGB01000045">
    <property type="protein sequence ID" value="ESQ87253.1"/>
    <property type="molecule type" value="Genomic_DNA"/>
</dbReference>
<feature type="domain" description="DUF4178" evidence="2">
    <location>
        <begin position="71"/>
        <end position="204"/>
    </location>
</feature>
<keyword evidence="1" id="KW-0812">Transmembrane</keyword>
<dbReference type="Proteomes" id="UP000017837">
    <property type="component" value="Unassembled WGS sequence"/>
</dbReference>
<keyword evidence="1" id="KW-0472">Membrane</keyword>
<keyword evidence="1" id="KW-1133">Transmembrane helix</keyword>
<comment type="caution">
    <text evidence="3">The sequence shown here is derived from an EMBL/GenBank/DDBJ whole genome shotgun (WGS) entry which is preliminary data.</text>
</comment>
<evidence type="ECO:0000256" key="1">
    <source>
        <dbReference type="SAM" id="Phobius"/>
    </source>
</evidence>
<dbReference type="RefSeq" id="WP_023447395.1">
    <property type="nucleotide sequence ID" value="NZ_AQWM01000049.1"/>
</dbReference>
<reference evidence="3 4" key="1">
    <citation type="journal article" date="2014" name="Nature">
        <title>Sequential evolution of bacterial morphology by co-option of a developmental regulator.</title>
        <authorList>
            <person name="Jiang C."/>
            <person name="Brown P.J."/>
            <person name="Ducret A."/>
            <person name="Brun Y.V."/>
        </authorList>
    </citation>
    <scope>NUCLEOTIDE SEQUENCE [LARGE SCALE GENOMIC DNA]</scope>
    <source>
        <strain evidence="3 4">DSM 16100</strain>
    </source>
</reference>
<evidence type="ECO:0000313" key="4">
    <source>
        <dbReference type="Proteomes" id="UP000017837"/>
    </source>
</evidence>
<organism evidence="3 4">
    <name type="scientific">Asticcacaulis benevestitus DSM 16100 = ATCC BAA-896</name>
    <dbReference type="NCBI Taxonomy" id="1121022"/>
    <lineage>
        <taxon>Bacteria</taxon>
        <taxon>Pseudomonadati</taxon>
        <taxon>Pseudomonadota</taxon>
        <taxon>Alphaproteobacteria</taxon>
        <taxon>Caulobacterales</taxon>
        <taxon>Caulobacteraceae</taxon>
        <taxon>Asticcacaulis</taxon>
    </lineage>
</organism>